<evidence type="ECO:0008006" key="4">
    <source>
        <dbReference type="Google" id="ProtNLM"/>
    </source>
</evidence>
<reference evidence="2 3" key="1">
    <citation type="journal article" date="2016" name="Nat. Commun.">
        <title>Thousands of microbial genomes shed light on interconnected biogeochemical processes in an aquifer system.</title>
        <authorList>
            <person name="Anantharaman K."/>
            <person name="Brown C.T."/>
            <person name="Hug L.A."/>
            <person name="Sharon I."/>
            <person name="Castelle C.J."/>
            <person name="Probst A.J."/>
            <person name="Thomas B.C."/>
            <person name="Singh A."/>
            <person name="Wilkins M.J."/>
            <person name="Karaoz U."/>
            <person name="Brodie E.L."/>
            <person name="Williams K.H."/>
            <person name="Hubbard S.S."/>
            <person name="Banfield J.F."/>
        </authorList>
    </citation>
    <scope>NUCLEOTIDE SEQUENCE [LARGE SCALE GENOMIC DNA]</scope>
</reference>
<organism evidence="2 3">
    <name type="scientific">Candidatus Vogelbacteria bacterium RIFOXYD1_FULL_44_32</name>
    <dbReference type="NCBI Taxonomy" id="1802438"/>
    <lineage>
        <taxon>Bacteria</taxon>
        <taxon>Candidatus Vogeliibacteriota</taxon>
    </lineage>
</organism>
<dbReference type="STRING" id="1802438.A2571_01940"/>
<dbReference type="EMBL" id="MHTJ01000003">
    <property type="protein sequence ID" value="OHA58515.1"/>
    <property type="molecule type" value="Genomic_DNA"/>
</dbReference>
<evidence type="ECO:0000313" key="2">
    <source>
        <dbReference type="EMBL" id="OHA58515.1"/>
    </source>
</evidence>
<keyword evidence="1" id="KW-0472">Membrane</keyword>
<name>A0A1G2QD53_9BACT</name>
<evidence type="ECO:0000256" key="1">
    <source>
        <dbReference type="SAM" id="Phobius"/>
    </source>
</evidence>
<keyword evidence="1" id="KW-0812">Transmembrane</keyword>
<protein>
    <recommendedName>
        <fullName evidence="4">DUF5808 domain-containing protein</fullName>
    </recommendedName>
</protein>
<accession>A0A1G2QD53</accession>
<comment type="caution">
    <text evidence="2">The sequence shown here is derived from an EMBL/GenBank/DDBJ whole genome shotgun (WGS) entry which is preliminary data.</text>
</comment>
<dbReference type="Proteomes" id="UP000177043">
    <property type="component" value="Unassembled WGS sequence"/>
</dbReference>
<sequence>MIKEYISYLKDNPQGLWFKRKLYGWGWVPVRWQGWLVVAIAITLVTFCIYIGDTDDAPGAAGLGVLLAVVLIFTFGYWKGEKPRWQWGPPKEKE</sequence>
<evidence type="ECO:0000313" key="3">
    <source>
        <dbReference type="Proteomes" id="UP000177043"/>
    </source>
</evidence>
<dbReference type="AlphaFoldDB" id="A0A1G2QD53"/>
<gene>
    <name evidence="2" type="ORF">A2571_01940</name>
</gene>
<keyword evidence="1" id="KW-1133">Transmembrane helix</keyword>
<feature type="transmembrane region" description="Helical" evidence="1">
    <location>
        <begin position="32"/>
        <end position="52"/>
    </location>
</feature>
<proteinExistence type="predicted"/>
<feature type="transmembrane region" description="Helical" evidence="1">
    <location>
        <begin position="59"/>
        <end position="78"/>
    </location>
</feature>